<dbReference type="InterPro" id="IPR022637">
    <property type="entry name" value="DNA_polIII_beta_cen"/>
</dbReference>
<evidence type="ECO:0000256" key="10">
    <source>
        <dbReference type="PIRNR" id="PIRNR000804"/>
    </source>
</evidence>
<dbReference type="AlphaFoldDB" id="A0A060DK56"/>
<dbReference type="Gene3D" id="3.10.150.10">
    <property type="entry name" value="DNA Polymerase III, subunit A, domain 2"/>
    <property type="match status" value="1"/>
</dbReference>
<keyword evidence="7 10" id="KW-0235">DNA replication</keyword>
<protein>
    <recommendedName>
        <fullName evidence="3 10">Beta sliding clamp</fullName>
    </recommendedName>
</protein>
<evidence type="ECO:0000256" key="6">
    <source>
        <dbReference type="ARBA" id="ARBA00022695"/>
    </source>
</evidence>
<dbReference type="GO" id="GO:0008408">
    <property type="term" value="F:3'-5' exonuclease activity"/>
    <property type="evidence" value="ECO:0007669"/>
    <property type="project" value="InterPro"/>
</dbReference>
<geneLocation type="plasmid" evidence="14 15">
    <name>AbAZ39_p1</name>
</geneLocation>
<dbReference type="InterPro" id="IPR046938">
    <property type="entry name" value="DNA_clamp_sf"/>
</dbReference>
<feature type="domain" description="DNA polymerase III beta sliding clamp central" evidence="12">
    <location>
        <begin position="134"/>
        <end position="253"/>
    </location>
</feature>
<comment type="similarity">
    <text evidence="2 10">Belongs to the beta sliding clamp family.</text>
</comment>
<dbReference type="GO" id="GO:0009360">
    <property type="term" value="C:DNA polymerase III complex"/>
    <property type="evidence" value="ECO:0007669"/>
    <property type="project" value="InterPro"/>
</dbReference>
<evidence type="ECO:0000256" key="9">
    <source>
        <dbReference type="ARBA" id="ARBA00023125"/>
    </source>
</evidence>
<keyword evidence="5 10" id="KW-0808">Transferase</keyword>
<dbReference type="RefSeq" id="WP_040133753.1">
    <property type="nucleotide sequence ID" value="NZ_CP007794.1"/>
</dbReference>
<dbReference type="GO" id="GO:0005737">
    <property type="term" value="C:cytoplasm"/>
    <property type="evidence" value="ECO:0007669"/>
    <property type="project" value="UniProtKB-SubCell"/>
</dbReference>
<name>A0A060DK56_9PROT</name>
<comment type="function">
    <text evidence="10">Confers DNA tethering and processivity to DNA polymerases and other proteins. Acts as a clamp, forming a ring around DNA (a reaction catalyzed by the clamp-loading complex) which diffuses in an ATP-independent manner freely and bidirectionally along dsDNA. Initially characterized for its ability to contact the catalytic subunit of DNA polymerase III (Pol III), a complex, multichain enzyme responsible for most of the replicative synthesis in bacteria; Pol III exhibits 3'-5' exonuclease proofreading activity. The beta chain is required for initiation of replication as well as for processivity of DNA replication.</text>
</comment>
<feature type="domain" description="DNA polymerase III beta sliding clamp N-terminal" evidence="11">
    <location>
        <begin position="1"/>
        <end position="120"/>
    </location>
</feature>
<reference evidence="14 15" key="1">
    <citation type="journal article" date="2014" name="Genome Announc.">
        <title>Complete Genome Sequence of the Model Rhizosphere Strain Azospirillum brasilense Az39, Successfully Applied in Agriculture.</title>
        <authorList>
            <person name="Rivera D."/>
            <person name="Revale S."/>
            <person name="Molina R."/>
            <person name="Gualpa J."/>
            <person name="Puente M."/>
            <person name="Maroniche G."/>
            <person name="Paris G."/>
            <person name="Baker D."/>
            <person name="Clavijo B."/>
            <person name="McLay K."/>
            <person name="Spaepen S."/>
            <person name="Perticari A."/>
            <person name="Vazquez M."/>
            <person name="Wisniewski-Dye F."/>
            <person name="Watkins C."/>
            <person name="Martinez-Abarca F."/>
            <person name="Vanderleyden J."/>
            <person name="Cassan F."/>
        </authorList>
    </citation>
    <scope>NUCLEOTIDE SEQUENCE [LARGE SCALE GENOMIC DNA]</scope>
    <source>
        <strain evidence="14 15">Az39</strain>
        <plasmid evidence="14">AbAZ39_p1</plasmid>
    </source>
</reference>
<feature type="domain" description="DNA polymerase III beta sliding clamp C-terminal" evidence="13">
    <location>
        <begin position="256"/>
        <end position="375"/>
    </location>
</feature>
<dbReference type="GO" id="GO:0003887">
    <property type="term" value="F:DNA-directed DNA polymerase activity"/>
    <property type="evidence" value="ECO:0007669"/>
    <property type="project" value="UniProtKB-UniRule"/>
</dbReference>
<keyword evidence="9" id="KW-0238">DNA-binding</keyword>
<dbReference type="InterPro" id="IPR022634">
    <property type="entry name" value="DNA_polIII_beta_N"/>
</dbReference>
<evidence type="ECO:0000313" key="14">
    <source>
        <dbReference type="EMBL" id="AIB13190.1"/>
    </source>
</evidence>
<dbReference type="Pfam" id="PF02768">
    <property type="entry name" value="DNA_pol3_beta_3"/>
    <property type="match status" value="1"/>
</dbReference>
<comment type="subunit">
    <text evidence="10">Forms a ring-shaped head-to-tail homodimer around DNA.</text>
</comment>
<keyword evidence="8 10" id="KW-0239">DNA-directed DNA polymerase</keyword>
<dbReference type="CDD" id="cd00140">
    <property type="entry name" value="beta_clamp"/>
    <property type="match status" value="1"/>
</dbReference>
<evidence type="ECO:0000256" key="4">
    <source>
        <dbReference type="ARBA" id="ARBA00022490"/>
    </source>
</evidence>
<dbReference type="InterPro" id="IPR022635">
    <property type="entry name" value="DNA_polIII_beta_C"/>
</dbReference>
<dbReference type="Pfam" id="PF02767">
    <property type="entry name" value="DNA_pol3_beta_2"/>
    <property type="match status" value="1"/>
</dbReference>
<dbReference type="PANTHER" id="PTHR30478:SF0">
    <property type="entry name" value="BETA SLIDING CLAMP"/>
    <property type="match status" value="1"/>
</dbReference>
<accession>A0A060DK56</accession>
<keyword evidence="14" id="KW-0614">Plasmid</keyword>
<dbReference type="GO" id="GO:0003677">
    <property type="term" value="F:DNA binding"/>
    <property type="evidence" value="ECO:0007669"/>
    <property type="project" value="UniProtKB-UniRule"/>
</dbReference>
<dbReference type="KEGG" id="abq:ABAZ39_14600"/>
<proteinExistence type="inferred from homology"/>
<evidence type="ECO:0000256" key="5">
    <source>
        <dbReference type="ARBA" id="ARBA00022679"/>
    </source>
</evidence>
<dbReference type="Gene3D" id="3.70.10.10">
    <property type="match status" value="1"/>
</dbReference>
<evidence type="ECO:0000256" key="8">
    <source>
        <dbReference type="ARBA" id="ARBA00022932"/>
    </source>
</evidence>
<evidence type="ECO:0000256" key="1">
    <source>
        <dbReference type="ARBA" id="ARBA00004496"/>
    </source>
</evidence>
<keyword evidence="4 10" id="KW-0963">Cytoplasm</keyword>
<dbReference type="PANTHER" id="PTHR30478">
    <property type="entry name" value="DNA POLYMERASE III SUBUNIT BETA"/>
    <property type="match status" value="1"/>
</dbReference>
<dbReference type="InterPro" id="IPR001001">
    <property type="entry name" value="DNA_polIII_beta"/>
</dbReference>
<dbReference type="GO" id="GO:0006271">
    <property type="term" value="P:DNA strand elongation involved in DNA replication"/>
    <property type="evidence" value="ECO:0007669"/>
    <property type="project" value="TreeGrafter"/>
</dbReference>
<sequence length="376" mass="40591">MNIIIERAALLRSLGHVQSVVERRNTIPILSNVLLRASEGELSLAATDMDLEIVETVPATVTRAGGTTAPAHTLYDIVRKLPDGSQVELDIGGDGTILTLRAGRSQFKLSCLPVDDFPQLSGGDLPHRFDLTAGDLRALVDRTRFAISTEETRYYLNGIYLHAAKAKAGGAELPVLRAVATDGHRLARVEMPLPEGAAGIPGVIVPRKTVNEIRKLIDEAADRIELSLSDNKIRFAFDSVVVTSKLIDGTFPDYERVIPVGNDKTMEVDAKLFAAAVDRVATISTEKSRAVKLSLTRGTLTLSATSPEAGSATEELEVNYQEGPLEIGFNSRYLLDITQQIEGEGARFSLADAASPTIVRDVADSTALYVLMPMRV</sequence>
<dbReference type="PIRSF" id="PIRSF000804">
    <property type="entry name" value="DNA_pol_III_b"/>
    <property type="match status" value="1"/>
</dbReference>
<evidence type="ECO:0000256" key="2">
    <source>
        <dbReference type="ARBA" id="ARBA00010752"/>
    </source>
</evidence>
<dbReference type="SMART" id="SM00480">
    <property type="entry name" value="POL3Bc"/>
    <property type="match status" value="1"/>
</dbReference>
<evidence type="ECO:0000256" key="3">
    <source>
        <dbReference type="ARBA" id="ARBA00021035"/>
    </source>
</evidence>
<gene>
    <name evidence="14" type="ORF">ABAZ39_14600</name>
</gene>
<dbReference type="SUPFAM" id="SSF55979">
    <property type="entry name" value="DNA clamp"/>
    <property type="match status" value="3"/>
</dbReference>
<dbReference type="NCBIfam" id="TIGR00663">
    <property type="entry name" value="dnan"/>
    <property type="match status" value="1"/>
</dbReference>
<keyword evidence="6 10" id="KW-0548">Nucleotidyltransferase</keyword>
<dbReference type="EMBL" id="CP007794">
    <property type="protein sequence ID" value="AIB13190.1"/>
    <property type="molecule type" value="Genomic_DNA"/>
</dbReference>
<comment type="subcellular location">
    <subcellularLocation>
        <location evidence="1 10">Cytoplasm</location>
    </subcellularLocation>
</comment>
<evidence type="ECO:0000259" key="12">
    <source>
        <dbReference type="Pfam" id="PF02767"/>
    </source>
</evidence>
<organism evidence="14 15">
    <name type="scientific">Azospirillum argentinense</name>
    <dbReference type="NCBI Taxonomy" id="2970906"/>
    <lineage>
        <taxon>Bacteria</taxon>
        <taxon>Pseudomonadati</taxon>
        <taxon>Pseudomonadota</taxon>
        <taxon>Alphaproteobacteria</taxon>
        <taxon>Rhodospirillales</taxon>
        <taxon>Azospirillaceae</taxon>
        <taxon>Azospirillum</taxon>
    </lineage>
</organism>
<evidence type="ECO:0000256" key="7">
    <source>
        <dbReference type="ARBA" id="ARBA00022705"/>
    </source>
</evidence>
<dbReference type="Pfam" id="PF00712">
    <property type="entry name" value="DNA_pol3_beta"/>
    <property type="match status" value="1"/>
</dbReference>
<evidence type="ECO:0000259" key="13">
    <source>
        <dbReference type="Pfam" id="PF02768"/>
    </source>
</evidence>
<dbReference type="Proteomes" id="UP000027186">
    <property type="component" value="Plasmid AbAZ39_p1"/>
</dbReference>
<evidence type="ECO:0000259" key="11">
    <source>
        <dbReference type="Pfam" id="PF00712"/>
    </source>
</evidence>
<evidence type="ECO:0000313" key="15">
    <source>
        <dbReference type="Proteomes" id="UP000027186"/>
    </source>
</evidence>